<keyword evidence="6 7" id="KW-0472">Membrane</keyword>
<dbReference type="AlphaFoldDB" id="A0A167VS53"/>
<comment type="function">
    <text evidence="7">May be involved in iron transport and iron homeostasis.</text>
</comment>
<feature type="region of interest" description="Disordered" evidence="8">
    <location>
        <begin position="1"/>
        <end position="37"/>
    </location>
</feature>
<keyword evidence="3 7" id="KW-0813">Transport</keyword>
<feature type="transmembrane region" description="Helical" evidence="7">
    <location>
        <begin position="291"/>
        <end position="310"/>
    </location>
</feature>
<evidence type="ECO:0000256" key="2">
    <source>
        <dbReference type="ARBA" id="ARBA00006279"/>
    </source>
</evidence>
<keyword evidence="5 7" id="KW-1133">Transmembrane helix</keyword>
<reference evidence="9 10" key="1">
    <citation type="journal article" date="2016" name="Genome Biol. Evol.">
        <title>Divergent and convergent evolution of fungal pathogenicity.</title>
        <authorList>
            <person name="Shang Y."/>
            <person name="Xiao G."/>
            <person name="Zheng P."/>
            <person name="Cen K."/>
            <person name="Zhan S."/>
            <person name="Wang C."/>
        </authorList>
    </citation>
    <scope>NUCLEOTIDE SEQUENCE [LARGE SCALE GENOMIC DNA]</scope>
    <source>
        <strain evidence="9 10">RCEF 2490</strain>
    </source>
</reference>
<feature type="transmembrane region" description="Helical" evidence="7">
    <location>
        <begin position="63"/>
        <end position="86"/>
    </location>
</feature>
<dbReference type="Proteomes" id="UP000078544">
    <property type="component" value="Unassembled WGS sequence"/>
</dbReference>
<evidence type="ECO:0000256" key="8">
    <source>
        <dbReference type="SAM" id="MobiDB-lite"/>
    </source>
</evidence>
<dbReference type="OrthoDB" id="648861at2759"/>
<evidence type="ECO:0000256" key="5">
    <source>
        <dbReference type="ARBA" id="ARBA00022989"/>
    </source>
</evidence>
<organism evidence="9 10">
    <name type="scientific">Moelleriella libera RCEF 2490</name>
    <dbReference type="NCBI Taxonomy" id="1081109"/>
    <lineage>
        <taxon>Eukaryota</taxon>
        <taxon>Fungi</taxon>
        <taxon>Dikarya</taxon>
        <taxon>Ascomycota</taxon>
        <taxon>Pezizomycotina</taxon>
        <taxon>Sordariomycetes</taxon>
        <taxon>Hypocreomycetidae</taxon>
        <taxon>Hypocreales</taxon>
        <taxon>Clavicipitaceae</taxon>
        <taxon>Moelleriella</taxon>
    </lineage>
</organism>
<evidence type="ECO:0000313" key="9">
    <source>
        <dbReference type="EMBL" id="KZZ87931.1"/>
    </source>
</evidence>
<keyword evidence="10" id="KW-1185">Reference proteome</keyword>
<comment type="caution">
    <text evidence="9">The sequence shown here is derived from an EMBL/GenBank/DDBJ whole genome shotgun (WGS) entry which is preliminary data.</text>
</comment>
<name>A0A167VS53_9HYPO</name>
<proteinExistence type="inferred from homology"/>
<comment type="similarity">
    <text evidence="2 7">Belongs to the ferroportin (FP) (TC 2.A.100) family. SLC40A subfamily.</text>
</comment>
<comment type="caution">
    <text evidence="7">Lacks conserved residue(s) required for the propagation of feature annotation.</text>
</comment>
<comment type="subcellular location">
    <subcellularLocation>
        <location evidence="1 7">Membrane</location>
        <topology evidence="1 7">Multi-pass membrane protein</topology>
    </subcellularLocation>
</comment>
<evidence type="ECO:0000256" key="4">
    <source>
        <dbReference type="ARBA" id="ARBA00022692"/>
    </source>
</evidence>
<keyword evidence="4 7" id="KW-0812">Transmembrane</keyword>
<evidence type="ECO:0000256" key="7">
    <source>
        <dbReference type="RuleBase" id="RU365065"/>
    </source>
</evidence>
<gene>
    <name evidence="9" type="ORF">AAL_08262</name>
</gene>
<dbReference type="PANTHER" id="PTHR11660">
    <property type="entry name" value="SOLUTE CARRIER FAMILY 40 MEMBER"/>
    <property type="match status" value="1"/>
</dbReference>
<feature type="transmembrane region" description="Helical" evidence="7">
    <location>
        <begin position="375"/>
        <end position="396"/>
    </location>
</feature>
<evidence type="ECO:0000256" key="3">
    <source>
        <dbReference type="ARBA" id="ARBA00022448"/>
    </source>
</evidence>
<dbReference type="Gene3D" id="1.20.1250.20">
    <property type="entry name" value="MFS general substrate transporter like domains"/>
    <property type="match status" value="1"/>
</dbReference>
<dbReference type="STRING" id="1081109.A0A167VS53"/>
<feature type="transmembrane region" description="Helical" evidence="7">
    <location>
        <begin position="447"/>
        <end position="468"/>
    </location>
</feature>
<feature type="transmembrane region" description="Helical" evidence="7">
    <location>
        <begin position="348"/>
        <end position="369"/>
    </location>
</feature>
<evidence type="ECO:0000256" key="1">
    <source>
        <dbReference type="ARBA" id="ARBA00004141"/>
    </source>
</evidence>
<dbReference type="InterPro" id="IPR009716">
    <property type="entry name" value="Ferroportin-1"/>
</dbReference>
<keyword evidence="7" id="KW-0406">Ion transport</keyword>
<feature type="transmembrane region" description="Helical" evidence="7">
    <location>
        <begin position="192"/>
        <end position="214"/>
    </location>
</feature>
<dbReference type="GO" id="GO:0005381">
    <property type="term" value="F:iron ion transmembrane transporter activity"/>
    <property type="evidence" value="ECO:0007669"/>
    <property type="project" value="UniProtKB-UniRule"/>
</dbReference>
<dbReference type="Pfam" id="PF06963">
    <property type="entry name" value="FPN1"/>
    <property type="match status" value="1"/>
</dbReference>
<dbReference type="GO" id="GO:0016020">
    <property type="term" value="C:membrane"/>
    <property type="evidence" value="ECO:0007669"/>
    <property type="project" value="UniProtKB-SubCell"/>
</dbReference>
<protein>
    <recommendedName>
        <fullName evidence="7">Solute carrier family 40 member</fullName>
    </recommendedName>
</protein>
<dbReference type="SUPFAM" id="SSF103473">
    <property type="entry name" value="MFS general substrate transporter"/>
    <property type="match status" value="1"/>
</dbReference>
<dbReference type="PANTHER" id="PTHR11660:SF57">
    <property type="entry name" value="SOLUTE CARRIER FAMILY 40 MEMBER"/>
    <property type="match status" value="1"/>
</dbReference>
<evidence type="ECO:0000256" key="6">
    <source>
        <dbReference type="ARBA" id="ARBA00023136"/>
    </source>
</evidence>
<evidence type="ECO:0000313" key="10">
    <source>
        <dbReference type="Proteomes" id="UP000078544"/>
    </source>
</evidence>
<dbReference type="InterPro" id="IPR036259">
    <property type="entry name" value="MFS_trans_sf"/>
</dbReference>
<dbReference type="EMBL" id="AZGY01000033">
    <property type="protein sequence ID" value="KZZ87931.1"/>
    <property type="molecule type" value="Genomic_DNA"/>
</dbReference>
<dbReference type="CDD" id="cd17480">
    <property type="entry name" value="MFS_SLC40A1_like"/>
    <property type="match status" value="1"/>
</dbReference>
<accession>A0A167VS53</accession>
<sequence length="494" mass="55107">MSHLHDVTVTQHHNKPYPERKTMENIDDEEESAPAPVPERSRIEWQLYTSHFLSMWNSRLFEFGAVLFLAAIFPSTLAPMSIYALVRSASAMVFAHPLGRWIDTGNRLVIVRVSILGQRLAVAASCGVFWAMERIPGLFPVLVALACVEKLCATMNTIAVERDWVVVMTDGDEDWRRVVNAKIRRIDLVCKLVGPLAIALVAAASVRIAIWTVLGLNLASVLIEYICIERVYRSVPALDRASDEGGEEEEEEESPDPTPASSWLAVNRILPISSMYFYVRHPAFLPSFTLALLYLTVLSFSGQMITYLISVGYSSLHVGIARTGSTVVELSATWAAPRLMRRIGPIRGGLWSLSWQMSCLAAGTCWFILDQDKRWTSPILSVTVLAVCVAFSRLGLWGYDLCAQMIVQDEVEATHRGSFSTAEAAFQNLFELLSFASTIVFSRPEQFRWPMLISVAAVYTSGVLYAAFLRSRRGHLFHAPPCLKSRDEGRIVLD</sequence>